<feature type="region of interest" description="Disordered" evidence="1">
    <location>
        <begin position="306"/>
        <end position="368"/>
    </location>
</feature>
<keyword evidence="3" id="KW-1185">Reference proteome</keyword>
<evidence type="ECO:0000256" key="1">
    <source>
        <dbReference type="SAM" id="MobiDB-lite"/>
    </source>
</evidence>
<dbReference type="EMBL" id="KI669495">
    <property type="protein sequence ID" value="OCF36629.1"/>
    <property type="molecule type" value="Genomic_DNA"/>
</dbReference>
<gene>
    <name evidence="2" type="ORF">I316_01881</name>
</gene>
<dbReference type="STRING" id="1296120.A0A1B9H042"/>
<accession>A0A1B9H042</accession>
<feature type="compositionally biased region" description="Polar residues" evidence="1">
    <location>
        <begin position="750"/>
        <end position="760"/>
    </location>
</feature>
<feature type="compositionally biased region" description="Low complexity" evidence="1">
    <location>
        <begin position="352"/>
        <end position="365"/>
    </location>
</feature>
<reference evidence="2 3" key="1">
    <citation type="submission" date="2013-07" db="EMBL/GenBank/DDBJ databases">
        <title>The Genome Sequence of Cryptococcus heveanensis BCC8398.</title>
        <authorList>
            <consortium name="The Broad Institute Genome Sequencing Platform"/>
            <person name="Cuomo C."/>
            <person name="Litvintseva A."/>
            <person name="Chen Y."/>
            <person name="Heitman J."/>
            <person name="Sun S."/>
            <person name="Springer D."/>
            <person name="Dromer F."/>
            <person name="Young S.K."/>
            <person name="Zeng Q."/>
            <person name="Gargeya S."/>
            <person name="Fitzgerald M."/>
            <person name="Abouelleil A."/>
            <person name="Alvarado L."/>
            <person name="Berlin A.M."/>
            <person name="Chapman S.B."/>
            <person name="Dewar J."/>
            <person name="Goldberg J."/>
            <person name="Griggs A."/>
            <person name="Gujja S."/>
            <person name="Hansen M."/>
            <person name="Howarth C."/>
            <person name="Imamovic A."/>
            <person name="Larimer J."/>
            <person name="McCowan C."/>
            <person name="Murphy C."/>
            <person name="Pearson M."/>
            <person name="Priest M."/>
            <person name="Roberts A."/>
            <person name="Saif S."/>
            <person name="Shea T."/>
            <person name="Sykes S."/>
            <person name="Wortman J."/>
            <person name="Nusbaum C."/>
            <person name="Birren B."/>
        </authorList>
    </citation>
    <scope>NUCLEOTIDE SEQUENCE [LARGE SCALE GENOMIC DNA]</scope>
    <source>
        <strain evidence="2 3">BCC8398</strain>
    </source>
</reference>
<dbReference type="Proteomes" id="UP000092666">
    <property type="component" value="Unassembled WGS sequence"/>
</dbReference>
<sequence>MSSHHLPPPTPSPNTDSNATGLVFFPQPDRAREEEEDYFAAPARVPPRSGTHRGVIDHPSQTFAWNSRRLSFGGRLPFSLDAEINIGLGLGLGGIERLPDEPQYPPSVPLVNQYKPQETEMPRTASLQTLAMSDHEASEPTKKPFGHSFLAPSPTIISIRDSDTSTSKIKRQLTPLIPIGFVSPPRPSNQPPPPPDGQSASPKRSLGPTDSSTLYPSLSRPKQLGHARRDSGDSQRTVRPGDGLVPLLQSAKQAATCSSSASSSPLDAPFWNASIPTDKKGCNYGGSGHVKYSIEGTYVPPRRPATSRFASQGSGLPLKPRAKQESRLRSHSVSAPSVGTDNSTANTIRGQPSSSAIPRPSSPLSRQLYAGDRRGSFHTLSPHCPHPVREGLVHSPFPPAENIIRPISPASASRFKRPVSPSLPPEDTSSWPQCFGHGEHTHTHSHQTLSSAPKRPKSPTTAQESLRVVLARNTEAAEKAEAEADDDEDDDRSDSLDRLVRVAQRAEYGSLPLYQPHPPSPLSLYRKPLSLPPPMVKLSVGSVPPVNCYQHQYLLHQRVNGHSPQMRRGEYTSPSIANVREPSMYHHNGDEDATVMPVGPRPRKGFTLSSFFPPSPPLSHGQKHKHLSPSPRGQCRPIATTPPTNDDDFLPTPPETSPVSPAADLTTARFDVDKITETLRTNKGRVSFAELEGMSHPPNADALSLVNDHRDDDDDDDREISGGMIAATSGRAPVPSSAIQKGRHQHRRPGSSSRRWTLPF</sequence>
<feature type="region of interest" description="Disordered" evidence="1">
    <location>
        <begin position="692"/>
        <end position="760"/>
    </location>
</feature>
<reference evidence="3" key="2">
    <citation type="submission" date="2013-12" db="EMBL/GenBank/DDBJ databases">
        <title>Evolution of pathogenesis and genome organization in the Tremellales.</title>
        <authorList>
            <person name="Cuomo C."/>
            <person name="Litvintseva A."/>
            <person name="Heitman J."/>
            <person name="Chen Y."/>
            <person name="Sun S."/>
            <person name="Springer D."/>
            <person name="Dromer F."/>
            <person name="Young S."/>
            <person name="Zeng Q."/>
            <person name="Chapman S."/>
            <person name="Gujja S."/>
            <person name="Saif S."/>
            <person name="Birren B."/>
        </authorList>
    </citation>
    <scope>NUCLEOTIDE SEQUENCE [LARGE SCALE GENOMIC DNA]</scope>
    <source>
        <strain evidence="3">BCC8398</strain>
    </source>
</reference>
<proteinExistence type="predicted"/>
<evidence type="ECO:0000313" key="3">
    <source>
        <dbReference type="Proteomes" id="UP000092666"/>
    </source>
</evidence>
<name>A0A1B9H042_9TREE</name>
<feature type="compositionally biased region" description="Pro residues" evidence="1">
    <location>
        <begin position="1"/>
        <end position="12"/>
    </location>
</feature>
<feature type="compositionally biased region" description="Polar residues" evidence="1">
    <location>
        <begin position="331"/>
        <end position="351"/>
    </location>
</feature>
<dbReference type="OrthoDB" id="2565227at2759"/>
<feature type="region of interest" description="Disordered" evidence="1">
    <location>
        <begin position="176"/>
        <end position="242"/>
    </location>
</feature>
<feature type="compositionally biased region" description="Basic and acidic residues" evidence="1">
    <location>
        <begin position="133"/>
        <end position="142"/>
    </location>
</feature>
<organism evidence="2 3">
    <name type="scientific">Kwoniella heveanensis BCC8398</name>
    <dbReference type="NCBI Taxonomy" id="1296120"/>
    <lineage>
        <taxon>Eukaryota</taxon>
        <taxon>Fungi</taxon>
        <taxon>Dikarya</taxon>
        <taxon>Basidiomycota</taxon>
        <taxon>Agaricomycotina</taxon>
        <taxon>Tremellomycetes</taxon>
        <taxon>Tremellales</taxon>
        <taxon>Cryptococcaceae</taxon>
        <taxon>Kwoniella</taxon>
    </lineage>
</organism>
<feature type="region of interest" description="Disordered" evidence="1">
    <location>
        <begin position="133"/>
        <end position="152"/>
    </location>
</feature>
<protein>
    <submittedName>
        <fullName evidence="2">Uncharacterized protein</fullName>
    </submittedName>
</protein>
<evidence type="ECO:0000313" key="2">
    <source>
        <dbReference type="EMBL" id="OCF36629.1"/>
    </source>
</evidence>
<feature type="region of interest" description="Disordered" evidence="1">
    <location>
        <begin position="608"/>
        <end position="665"/>
    </location>
</feature>
<feature type="region of interest" description="Disordered" evidence="1">
    <location>
        <begin position="408"/>
        <end position="463"/>
    </location>
</feature>
<feature type="region of interest" description="Disordered" evidence="1">
    <location>
        <begin position="1"/>
        <end position="56"/>
    </location>
</feature>
<dbReference type="AlphaFoldDB" id="A0A1B9H042"/>
<feature type="compositionally biased region" description="Pro residues" evidence="1">
    <location>
        <begin position="184"/>
        <end position="196"/>
    </location>
</feature>